<dbReference type="InterPro" id="IPR000209">
    <property type="entry name" value="Peptidase_S8/S53_dom"/>
</dbReference>
<organism evidence="9 10">
    <name type="scientific">Nonomuraea diastatica</name>
    <dbReference type="NCBI Taxonomy" id="1848329"/>
    <lineage>
        <taxon>Bacteria</taxon>
        <taxon>Bacillati</taxon>
        <taxon>Actinomycetota</taxon>
        <taxon>Actinomycetes</taxon>
        <taxon>Streptosporangiales</taxon>
        <taxon>Streptosporangiaceae</taxon>
        <taxon>Nonomuraea</taxon>
    </lineage>
</organism>
<keyword evidence="10" id="KW-1185">Reference proteome</keyword>
<dbReference type="Proteomes" id="UP000294543">
    <property type="component" value="Unassembled WGS sequence"/>
</dbReference>
<comment type="similarity">
    <text evidence="1 5">Belongs to the peptidase S8 family.</text>
</comment>
<evidence type="ECO:0000256" key="1">
    <source>
        <dbReference type="ARBA" id="ARBA00011073"/>
    </source>
</evidence>
<feature type="active site" description="Charge relay system" evidence="5">
    <location>
        <position position="132"/>
    </location>
</feature>
<feature type="transmembrane region" description="Helical" evidence="7">
    <location>
        <begin position="444"/>
        <end position="467"/>
    </location>
</feature>
<evidence type="ECO:0000313" key="9">
    <source>
        <dbReference type="EMBL" id="TDD13468.1"/>
    </source>
</evidence>
<evidence type="ECO:0000256" key="2">
    <source>
        <dbReference type="ARBA" id="ARBA00022670"/>
    </source>
</evidence>
<keyword evidence="7" id="KW-1133">Transmembrane helix</keyword>
<protein>
    <submittedName>
        <fullName evidence="9">Serine protease</fullName>
    </submittedName>
</protein>
<feature type="region of interest" description="Disordered" evidence="6">
    <location>
        <begin position="1"/>
        <end position="76"/>
    </location>
</feature>
<evidence type="ECO:0000256" key="5">
    <source>
        <dbReference type="PROSITE-ProRule" id="PRU01240"/>
    </source>
</evidence>
<gene>
    <name evidence="9" type="ORF">E1294_40935</name>
</gene>
<comment type="caution">
    <text evidence="9">The sequence shown here is derived from an EMBL/GenBank/DDBJ whole genome shotgun (WGS) entry which is preliminary data.</text>
</comment>
<dbReference type="PANTHER" id="PTHR43806:SF11">
    <property type="entry name" value="CEREVISIN-RELATED"/>
    <property type="match status" value="1"/>
</dbReference>
<dbReference type="InterPro" id="IPR050131">
    <property type="entry name" value="Peptidase_S8_subtilisin-like"/>
</dbReference>
<feature type="active site" description="Charge relay system" evidence="5">
    <location>
        <position position="167"/>
    </location>
</feature>
<dbReference type="InterPro" id="IPR036852">
    <property type="entry name" value="Peptidase_S8/S53_dom_sf"/>
</dbReference>
<dbReference type="PRINTS" id="PR00723">
    <property type="entry name" value="SUBTILISIN"/>
</dbReference>
<evidence type="ECO:0000256" key="7">
    <source>
        <dbReference type="SAM" id="Phobius"/>
    </source>
</evidence>
<dbReference type="GO" id="GO:0006508">
    <property type="term" value="P:proteolysis"/>
    <property type="evidence" value="ECO:0007669"/>
    <property type="project" value="UniProtKB-KW"/>
</dbReference>
<keyword evidence="4 5" id="KW-0720">Serine protease</keyword>
<feature type="active site" description="Charge relay system" evidence="5">
    <location>
        <position position="350"/>
    </location>
</feature>
<dbReference type="InterPro" id="IPR023827">
    <property type="entry name" value="Peptidase_S8_Asp-AS"/>
</dbReference>
<dbReference type="PANTHER" id="PTHR43806">
    <property type="entry name" value="PEPTIDASE S8"/>
    <property type="match status" value="1"/>
</dbReference>
<dbReference type="AlphaFoldDB" id="A0A4R4W4H9"/>
<reference evidence="9 10" key="1">
    <citation type="submission" date="2019-03" db="EMBL/GenBank/DDBJ databases">
        <title>Draft genome sequences of novel Actinobacteria.</title>
        <authorList>
            <person name="Sahin N."/>
            <person name="Ay H."/>
            <person name="Saygin H."/>
        </authorList>
    </citation>
    <scope>NUCLEOTIDE SEQUENCE [LARGE SCALE GENOMIC DNA]</scope>
    <source>
        <strain evidence="9 10">KC712</strain>
    </source>
</reference>
<feature type="domain" description="Peptidase S8/S53" evidence="8">
    <location>
        <begin position="123"/>
        <end position="397"/>
    </location>
</feature>
<dbReference type="PROSITE" id="PS51892">
    <property type="entry name" value="SUBTILASE"/>
    <property type="match status" value="1"/>
</dbReference>
<keyword evidence="7" id="KW-0472">Membrane</keyword>
<feature type="compositionally biased region" description="Basic and acidic residues" evidence="6">
    <location>
        <begin position="54"/>
        <end position="76"/>
    </location>
</feature>
<dbReference type="EMBL" id="SMKP01000174">
    <property type="protein sequence ID" value="TDD13468.1"/>
    <property type="molecule type" value="Genomic_DNA"/>
</dbReference>
<feature type="compositionally biased region" description="Basic residues" evidence="6">
    <location>
        <begin position="1"/>
        <end position="12"/>
    </location>
</feature>
<accession>A0A4R4W4H9</accession>
<name>A0A4R4W4H9_9ACTN</name>
<keyword evidence="2 5" id="KW-0645">Protease</keyword>
<dbReference type="PROSITE" id="PS00136">
    <property type="entry name" value="SUBTILASE_ASP"/>
    <property type="match status" value="1"/>
</dbReference>
<evidence type="ECO:0000256" key="4">
    <source>
        <dbReference type="ARBA" id="ARBA00022825"/>
    </source>
</evidence>
<evidence type="ECO:0000256" key="6">
    <source>
        <dbReference type="SAM" id="MobiDB-lite"/>
    </source>
</evidence>
<sequence length="472" mass="50472">MDGQRAGRKRRQLGREAVRRGDLRAGRRTARRQAPAAVGQTREPSALRPFPMGRDIRGPGQEHHRPPDRPDRKGETVIRRTTVAALLTVPQLLSATVPAHAAAPARWELNAMDVPEAHRTSQGENVTVAVLDTGVVTSHPSFRGRVTSGPDFIRFGAKKGEPHWGEHGTAMASNVLSVAPKARVLSLRVILDHEDPGRDRIEEAWERWRKSGTFDETFRSHQTSISRAIRYAVDQGAEVISMSLGTDEWGGIRDYLDDVAAAVDYAGGKGVTVLASAGNGGSTDRLATDANNVVAYPAAYAGVLGVAAVSRQGRRAEFSQVHTYNAIAAPGVDIRSATNTGGYRMVKGTSPACALAAGAVALMLSRNPDLSPRQVRDILVRTATKPPNGYTLFLGHGMVNADRAVRAAATTKGAEPKAAAYEGEKHFGEGPTDSPVTHPPIDQAYLVIGGVGVGVGLLCFTGTFFLVRRRRA</sequence>
<proteinExistence type="inferred from homology"/>
<dbReference type="SUPFAM" id="SSF52743">
    <property type="entry name" value="Subtilisin-like"/>
    <property type="match status" value="1"/>
</dbReference>
<evidence type="ECO:0000313" key="10">
    <source>
        <dbReference type="Proteomes" id="UP000294543"/>
    </source>
</evidence>
<dbReference type="Pfam" id="PF00082">
    <property type="entry name" value="Peptidase_S8"/>
    <property type="match status" value="1"/>
</dbReference>
<evidence type="ECO:0000259" key="8">
    <source>
        <dbReference type="Pfam" id="PF00082"/>
    </source>
</evidence>
<keyword evidence="7" id="KW-0812">Transmembrane</keyword>
<dbReference type="GO" id="GO:0004252">
    <property type="term" value="F:serine-type endopeptidase activity"/>
    <property type="evidence" value="ECO:0007669"/>
    <property type="project" value="UniProtKB-UniRule"/>
</dbReference>
<evidence type="ECO:0000256" key="3">
    <source>
        <dbReference type="ARBA" id="ARBA00022801"/>
    </source>
</evidence>
<dbReference type="InterPro" id="IPR015500">
    <property type="entry name" value="Peptidase_S8_subtilisin-rel"/>
</dbReference>
<keyword evidence="3 5" id="KW-0378">Hydrolase</keyword>
<feature type="compositionally biased region" description="Basic and acidic residues" evidence="6">
    <location>
        <begin position="13"/>
        <end position="25"/>
    </location>
</feature>
<dbReference type="OrthoDB" id="3359820at2"/>
<dbReference type="Gene3D" id="3.40.50.200">
    <property type="entry name" value="Peptidase S8/S53 domain"/>
    <property type="match status" value="1"/>
</dbReference>